<dbReference type="VEuPathDB" id="FungiDB:BD410DRAFT_902743"/>
<evidence type="ECO:0000256" key="1">
    <source>
        <dbReference type="SAM" id="MobiDB-lite"/>
    </source>
</evidence>
<name>A0A4Y7PL15_9AGAM</name>
<evidence type="ECO:0000313" key="3">
    <source>
        <dbReference type="Proteomes" id="UP000294933"/>
    </source>
</evidence>
<accession>A0A4Y7PL15</accession>
<dbReference type="Proteomes" id="UP000294933">
    <property type="component" value="Unassembled WGS sequence"/>
</dbReference>
<gene>
    <name evidence="2" type="ORF">BD410DRAFT_902743</name>
</gene>
<evidence type="ECO:0000313" key="2">
    <source>
        <dbReference type="EMBL" id="TDL15130.1"/>
    </source>
</evidence>
<sequence length="54" mass="5435">MAAATVVLPTPPGPRMANLAGGLFNIRSTAVEIKTSLPNRNAGKGGGSRSNSDL</sequence>
<reference evidence="2 3" key="1">
    <citation type="submission" date="2018-06" db="EMBL/GenBank/DDBJ databases">
        <title>A transcriptomic atlas of mushroom development highlights an independent origin of complex multicellularity.</title>
        <authorList>
            <consortium name="DOE Joint Genome Institute"/>
            <person name="Krizsan K."/>
            <person name="Almasi E."/>
            <person name="Merenyi Z."/>
            <person name="Sahu N."/>
            <person name="Viragh M."/>
            <person name="Koszo T."/>
            <person name="Mondo S."/>
            <person name="Kiss B."/>
            <person name="Balint B."/>
            <person name="Kues U."/>
            <person name="Barry K."/>
            <person name="Hegedus J.C."/>
            <person name="Henrissat B."/>
            <person name="Johnson J."/>
            <person name="Lipzen A."/>
            <person name="Ohm R."/>
            <person name="Nagy I."/>
            <person name="Pangilinan J."/>
            <person name="Yan J."/>
            <person name="Xiong Y."/>
            <person name="Grigoriev I.V."/>
            <person name="Hibbett D.S."/>
            <person name="Nagy L.G."/>
        </authorList>
    </citation>
    <scope>NUCLEOTIDE SEQUENCE [LARGE SCALE GENOMIC DNA]</scope>
    <source>
        <strain evidence="2 3">SZMC22713</strain>
    </source>
</reference>
<protein>
    <submittedName>
        <fullName evidence="2">Uncharacterized protein</fullName>
    </submittedName>
</protein>
<dbReference type="AlphaFoldDB" id="A0A4Y7PL15"/>
<feature type="non-terminal residue" evidence="2">
    <location>
        <position position="54"/>
    </location>
</feature>
<feature type="region of interest" description="Disordered" evidence="1">
    <location>
        <begin position="35"/>
        <end position="54"/>
    </location>
</feature>
<dbReference type="EMBL" id="ML170289">
    <property type="protein sequence ID" value="TDL15130.1"/>
    <property type="molecule type" value="Genomic_DNA"/>
</dbReference>
<keyword evidence="3" id="KW-1185">Reference proteome</keyword>
<organism evidence="2 3">
    <name type="scientific">Rickenella mellea</name>
    <dbReference type="NCBI Taxonomy" id="50990"/>
    <lineage>
        <taxon>Eukaryota</taxon>
        <taxon>Fungi</taxon>
        <taxon>Dikarya</taxon>
        <taxon>Basidiomycota</taxon>
        <taxon>Agaricomycotina</taxon>
        <taxon>Agaricomycetes</taxon>
        <taxon>Hymenochaetales</taxon>
        <taxon>Rickenellaceae</taxon>
        <taxon>Rickenella</taxon>
    </lineage>
</organism>
<proteinExistence type="predicted"/>